<dbReference type="InterPro" id="IPR028938">
    <property type="entry name" value="Rsf1-like"/>
</dbReference>
<feature type="compositionally biased region" description="Polar residues" evidence="5">
    <location>
        <begin position="993"/>
        <end position="1006"/>
    </location>
</feature>
<dbReference type="PANTHER" id="PTHR14296">
    <property type="entry name" value="REMODELING AND SPACING FACTOR 1"/>
    <property type="match status" value="1"/>
</dbReference>
<dbReference type="InterPro" id="IPR019787">
    <property type="entry name" value="Znf_PHD-finger"/>
</dbReference>
<dbReference type="InterPro" id="IPR013083">
    <property type="entry name" value="Znf_RING/FYVE/PHD"/>
</dbReference>
<feature type="compositionally biased region" description="Acidic residues" evidence="5">
    <location>
        <begin position="229"/>
        <end position="239"/>
    </location>
</feature>
<dbReference type="InterPro" id="IPR011011">
    <property type="entry name" value="Znf_FYVE_PHD"/>
</dbReference>
<evidence type="ECO:0000256" key="3">
    <source>
        <dbReference type="ARBA" id="ARBA00022833"/>
    </source>
</evidence>
<dbReference type="InterPro" id="IPR001965">
    <property type="entry name" value="Znf_PHD"/>
</dbReference>
<keyword evidence="3" id="KW-0862">Zinc</keyword>
<feature type="compositionally biased region" description="Polar residues" evidence="5">
    <location>
        <begin position="599"/>
        <end position="610"/>
    </location>
</feature>
<dbReference type="Gene3D" id="3.30.40.10">
    <property type="entry name" value="Zinc/RING finger domain, C3HC4 (zinc finger)"/>
    <property type="match status" value="1"/>
</dbReference>
<feature type="compositionally biased region" description="Polar residues" evidence="5">
    <location>
        <begin position="787"/>
        <end position="821"/>
    </location>
</feature>
<evidence type="ECO:0000256" key="5">
    <source>
        <dbReference type="SAM" id="MobiDB-lite"/>
    </source>
</evidence>
<feature type="region of interest" description="Disordered" evidence="5">
    <location>
        <begin position="190"/>
        <end position="267"/>
    </location>
</feature>
<protein>
    <recommendedName>
        <fullName evidence="6">PHD-type domain-containing protein</fullName>
    </recommendedName>
</protein>
<gene>
    <name evidence="7" type="ORF">LTR77_007013</name>
</gene>
<evidence type="ECO:0000313" key="8">
    <source>
        <dbReference type="Proteomes" id="UP001337655"/>
    </source>
</evidence>
<feature type="compositionally biased region" description="Basic and acidic residues" evidence="5">
    <location>
        <begin position="350"/>
        <end position="422"/>
    </location>
</feature>
<dbReference type="SMART" id="SM00249">
    <property type="entry name" value="PHD"/>
    <property type="match status" value="1"/>
</dbReference>
<feature type="domain" description="PHD-type" evidence="6">
    <location>
        <begin position="469"/>
        <end position="525"/>
    </location>
</feature>
<feature type="compositionally biased region" description="Low complexity" evidence="5">
    <location>
        <begin position="720"/>
        <end position="731"/>
    </location>
</feature>
<dbReference type="GO" id="GO:0008270">
    <property type="term" value="F:zinc ion binding"/>
    <property type="evidence" value="ECO:0007669"/>
    <property type="project" value="UniProtKB-KW"/>
</dbReference>
<feature type="compositionally biased region" description="Basic and acidic residues" evidence="5">
    <location>
        <begin position="447"/>
        <end position="458"/>
    </location>
</feature>
<dbReference type="SUPFAM" id="SSF57903">
    <property type="entry name" value="FYVE/PHD zinc finger"/>
    <property type="match status" value="1"/>
</dbReference>
<dbReference type="PROSITE" id="PS50016">
    <property type="entry name" value="ZF_PHD_2"/>
    <property type="match status" value="1"/>
</dbReference>
<evidence type="ECO:0000256" key="2">
    <source>
        <dbReference type="ARBA" id="ARBA00022771"/>
    </source>
</evidence>
<comment type="caution">
    <text evidence="7">The sequence shown here is derived from an EMBL/GenBank/DDBJ whole genome shotgun (WGS) entry which is preliminary data.</text>
</comment>
<keyword evidence="2 4" id="KW-0863">Zinc-finger</keyword>
<evidence type="ECO:0000256" key="4">
    <source>
        <dbReference type="PROSITE-ProRule" id="PRU00146"/>
    </source>
</evidence>
<reference evidence="7 8" key="1">
    <citation type="submission" date="2023-08" db="EMBL/GenBank/DDBJ databases">
        <title>Black Yeasts Isolated from many extreme environments.</title>
        <authorList>
            <person name="Coleine C."/>
            <person name="Stajich J.E."/>
            <person name="Selbmann L."/>
        </authorList>
    </citation>
    <scope>NUCLEOTIDE SEQUENCE [LARGE SCALE GENOMIC DNA]</scope>
    <source>
        <strain evidence="7 8">CCFEE 5935</strain>
    </source>
</reference>
<evidence type="ECO:0000313" key="7">
    <source>
        <dbReference type="EMBL" id="KAK5168443.1"/>
    </source>
</evidence>
<dbReference type="GO" id="GO:0031213">
    <property type="term" value="C:RSF complex"/>
    <property type="evidence" value="ECO:0007669"/>
    <property type="project" value="InterPro"/>
</dbReference>
<dbReference type="GeneID" id="89928351"/>
<feature type="compositionally biased region" description="Polar residues" evidence="5">
    <location>
        <begin position="902"/>
        <end position="918"/>
    </location>
</feature>
<evidence type="ECO:0000256" key="1">
    <source>
        <dbReference type="ARBA" id="ARBA00022723"/>
    </source>
</evidence>
<dbReference type="PANTHER" id="PTHR14296:SF3">
    <property type="entry name" value="DIKAR, ISOFORM F"/>
    <property type="match status" value="1"/>
</dbReference>
<feature type="region of interest" description="Disordered" evidence="5">
    <location>
        <begin position="338"/>
        <end position="458"/>
    </location>
</feature>
<dbReference type="AlphaFoldDB" id="A0AAV9PAD6"/>
<dbReference type="Pfam" id="PF00628">
    <property type="entry name" value="PHD"/>
    <property type="match status" value="1"/>
</dbReference>
<accession>A0AAV9PAD6</accession>
<dbReference type="Proteomes" id="UP001337655">
    <property type="component" value="Unassembled WGS sequence"/>
</dbReference>
<feature type="compositionally biased region" description="Polar residues" evidence="5">
    <location>
        <begin position="750"/>
        <end position="766"/>
    </location>
</feature>
<dbReference type="RefSeq" id="XP_064658053.1">
    <property type="nucleotide sequence ID" value="XM_064804252.1"/>
</dbReference>
<feature type="compositionally biased region" description="Basic residues" evidence="5">
    <location>
        <begin position="203"/>
        <end position="225"/>
    </location>
</feature>
<proteinExistence type="predicted"/>
<dbReference type="EMBL" id="JAVRRT010000010">
    <property type="protein sequence ID" value="KAK5168443.1"/>
    <property type="molecule type" value="Genomic_DNA"/>
</dbReference>
<feature type="compositionally biased region" description="Polar residues" evidence="5">
    <location>
        <begin position="631"/>
        <end position="641"/>
    </location>
</feature>
<sequence>MPRYKRTADEAQLDVPTEPAVAPEDVETLEKLRNMWEFAALMQYIYMFGDALKIDDKFEIENLESECLMSEPSPKLAQIGLQLLKQVSSHKPLNLELFDEYTRRQYLAKAPQRNPFGDDETAVRFNDLDAFTRVRVLHQLSTWTLVNTERLRGLMPADSEPLDWRMEPLGWDKEDRAYFVLDDNRLYRRADIPLAPPSPPPKPKAKSKAAPKKGRSRGTRSSKRRKVEESEDEEMEEVPEGVKDEVQEDTEAGATNEDTSEVDEEAGYGFTNKTWRCIAVTLDDYNDFLATIFRSRDPNEKHLRKMVEESIIPVMEERNERLQQQKLAELRKMEVQAQMATAKRSGRLAAKQEREQEEQEKRDAEEKRKRDLREAHEEQERLKRAEEGHESRRQTREQRLKEREMKRILHEEQLAKLEEDATRASSQDPANDVAEPEGPKRVSNRQNKSERERHKQELERLAQEEDNWYFDCVKCHKYGDNFDDGAHSLACEKCNVWQHSKCHGIEPEQAEDPNFHFICARCNQKEEDAKKPKIAPLKLGKNRQSSSPAEKKSASRPTSSQTPNGTPKGSLPDHIARQLDRVHEPQYQPPFQHGHPYGQMNNGPSLSPYGQAQGPPGSRYPPVGNFAPRAQQVSPPQQPWQGSHFPPPHRPSSSEYAGSPPPHMANGYGSPFQHQQHHQAMHQNAVSGAGGHPGYQHQGPTYQAPQMNSSSPDMSPLNRPPQMQYHYYQPQVNGYAPQPQMQPAPHLQRPGSQGQHPNGAHQQAMQMNGRPGTSPQPQLQPRPRQPSHGQQMYQAPQGYTPSPSQPQAVQPHNVTSRSPSATFPPRPAQPQQYAPSPVKISPQPHPAQPHQDQPQYQQRRPSFQANQTPTAPQAFRSPSSNGYGPSHATPHQQTPVVPPLASPQTAQAHPSPAGSNANAVAADGMSGPWPETSKVIPQKHDQSPAAAPLPETMLHGASHGRPSSADQRAVPVPASSPQTGVDASAIMPPFALSPTQQMQDQAQATGPGSVPVKRSPVVGNDSTLAQAPSAPEQMAANGYVGQQQEVPGHS</sequence>
<feature type="compositionally biased region" description="Polar residues" evidence="5">
    <location>
        <begin position="698"/>
        <end position="713"/>
    </location>
</feature>
<feature type="compositionally biased region" description="Low complexity" evidence="5">
    <location>
        <begin position="848"/>
        <end position="861"/>
    </location>
</feature>
<dbReference type="GO" id="GO:0006355">
    <property type="term" value="P:regulation of DNA-templated transcription"/>
    <property type="evidence" value="ECO:0007669"/>
    <property type="project" value="InterPro"/>
</dbReference>
<evidence type="ECO:0000259" key="6">
    <source>
        <dbReference type="PROSITE" id="PS50016"/>
    </source>
</evidence>
<feature type="compositionally biased region" description="Polar residues" evidence="5">
    <location>
        <begin position="1040"/>
        <end position="1050"/>
    </location>
</feature>
<keyword evidence="8" id="KW-1185">Reference proteome</keyword>
<organism evidence="7 8">
    <name type="scientific">Saxophila tyrrhenica</name>
    <dbReference type="NCBI Taxonomy" id="1690608"/>
    <lineage>
        <taxon>Eukaryota</taxon>
        <taxon>Fungi</taxon>
        <taxon>Dikarya</taxon>
        <taxon>Ascomycota</taxon>
        <taxon>Pezizomycotina</taxon>
        <taxon>Dothideomycetes</taxon>
        <taxon>Dothideomycetidae</taxon>
        <taxon>Mycosphaerellales</taxon>
        <taxon>Extremaceae</taxon>
        <taxon>Saxophila</taxon>
    </lineage>
</organism>
<feature type="compositionally biased region" description="Polar residues" evidence="5">
    <location>
        <begin position="555"/>
        <end position="567"/>
    </location>
</feature>
<name>A0AAV9PAD6_9PEZI</name>
<feature type="region of interest" description="Disordered" evidence="5">
    <location>
        <begin position="529"/>
        <end position="573"/>
    </location>
</feature>
<feature type="compositionally biased region" description="Polar residues" evidence="5">
    <location>
        <begin position="863"/>
        <end position="895"/>
    </location>
</feature>
<dbReference type="InterPro" id="IPR019786">
    <property type="entry name" value="Zinc_finger_PHD-type_CS"/>
</dbReference>
<dbReference type="PROSITE" id="PS01359">
    <property type="entry name" value="ZF_PHD_1"/>
    <property type="match status" value="1"/>
</dbReference>
<keyword evidence="1" id="KW-0479">Metal-binding</keyword>
<feature type="region of interest" description="Disordered" evidence="5">
    <location>
        <begin position="586"/>
        <end position="1050"/>
    </location>
</feature>